<keyword evidence="1" id="KW-1133">Transmembrane helix</keyword>
<dbReference type="EMBL" id="DS113258">
    <property type="protein sequence ID" value="EAY15312.1"/>
    <property type="molecule type" value="Genomic_DNA"/>
</dbReference>
<accession>A2DWH2</accession>
<keyword evidence="3" id="KW-1185">Reference proteome</keyword>
<dbReference type="KEGG" id="tva:4773314"/>
<reference evidence="2" key="2">
    <citation type="journal article" date="2007" name="Science">
        <title>Draft genome sequence of the sexually transmitted pathogen Trichomonas vaginalis.</title>
        <authorList>
            <person name="Carlton J.M."/>
            <person name="Hirt R.P."/>
            <person name="Silva J.C."/>
            <person name="Delcher A.L."/>
            <person name="Schatz M."/>
            <person name="Zhao Q."/>
            <person name="Wortman J.R."/>
            <person name="Bidwell S.L."/>
            <person name="Alsmark U.C.M."/>
            <person name="Besteiro S."/>
            <person name="Sicheritz-Ponten T."/>
            <person name="Noel C.J."/>
            <person name="Dacks J.B."/>
            <person name="Foster P.G."/>
            <person name="Simillion C."/>
            <person name="Van de Peer Y."/>
            <person name="Miranda-Saavedra D."/>
            <person name="Barton G.J."/>
            <person name="Westrop G.D."/>
            <person name="Mueller S."/>
            <person name="Dessi D."/>
            <person name="Fiori P.L."/>
            <person name="Ren Q."/>
            <person name="Paulsen I."/>
            <person name="Zhang H."/>
            <person name="Bastida-Corcuera F.D."/>
            <person name="Simoes-Barbosa A."/>
            <person name="Brown M.T."/>
            <person name="Hayes R.D."/>
            <person name="Mukherjee M."/>
            <person name="Okumura C.Y."/>
            <person name="Schneider R."/>
            <person name="Smith A.J."/>
            <person name="Vanacova S."/>
            <person name="Villalvazo M."/>
            <person name="Haas B.J."/>
            <person name="Pertea M."/>
            <person name="Feldblyum T.V."/>
            <person name="Utterback T.R."/>
            <person name="Shu C.L."/>
            <person name="Osoegawa K."/>
            <person name="de Jong P.J."/>
            <person name="Hrdy I."/>
            <person name="Horvathova L."/>
            <person name="Zubacova Z."/>
            <person name="Dolezal P."/>
            <person name="Malik S.B."/>
            <person name="Logsdon J.M. Jr."/>
            <person name="Henze K."/>
            <person name="Gupta A."/>
            <person name="Wang C.C."/>
            <person name="Dunne R.L."/>
            <person name="Upcroft J.A."/>
            <person name="Upcroft P."/>
            <person name="White O."/>
            <person name="Salzberg S.L."/>
            <person name="Tang P."/>
            <person name="Chiu C.-H."/>
            <person name="Lee Y.-S."/>
            <person name="Embley T.M."/>
            <person name="Coombs G.H."/>
            <person name="Mottram J.C."/>
            <person name="Tachezy J."/>
            <person name="Fraser-Liggett C.M."/>
            <person name="Johnson P.J."/>
        </authorList>
    </citation>
    <scope>NUCLEOTIDE SEQUENCE [LARGE SCALE GENOMIC DNA]</scope>
    <source>
        <strain evidence="2">G3</strain>
    </source>
</reference>
<dbReference type="InParanoid" id="A2DWH2"/>
<gene>
    <name evidence="2" type="ORF">TVAG_394560</name>
</gene>
<keyword evidence="1" id="KW-0812">Transmembrane</keyword>
<feature type="transmembrane region" description="Helical" evidence="1">
    <location>
        <begin position="55"/>
        <end position="76"/>
    </location>
</feature>
<dbReference type="VEuPathDB" id="TrichDB:TVAG_394560"/>
<evidence type="ECO:0000313" key="3">
    <source>
        <dbReference type="Proteomes" id="UP000001542"/>
    </source>
</evidence>
<feature type="transmembrane region" description="Helical" evidence="1">
    <location>
        <begin position="96"/>
        <end position="118"/>
    </location>
</feature>
<keyword evidence="1" id="KW-0472">Membrane</keyword>
<proteinExistence type="predicted"/>
<dbReference type="RefSeq" id="XP_001327535.1">
    <property type="nucleotide sequence ID" value="XM_001327500.1"/>
</dbReference>
<evidence type="ECO:0000256" key="1">
    <source>
        <dbReference type="SAM" id="Phobius"/>
    </source>
</evidence>
<sequence>MRIFRYHTFPFLFFISGKFWHDTIKKGTFAITKEIATLIYVKIPFLASIKKDKPVLFTLLLTPCSFFLLHLILCPIFSLKKYEEVREVFATGNIKFIIYALYCNLLLNYCKGFIFNVSKKTFGTFYTNYVNILVDDKYIRIFFNVILQLCYIPAAAMLSYPSGVIHYNQTIPQCWTFAYYQGIKHIPLTITIELLKMKVGL</sequence>
<reference evidence="2" key="1">
    <citation type="submission" date="2006-10" db="EMBL/GenBank/DDBJ databases">
        <authorList>
            <person name="Amadeo P."/>
            <person name="Zhao Q."/>
            <person name="Wortman J."/>
            <person name="Fraser-Liggett C."/>
            <person name="Carlton J."/>
        </authorList>
    </citation>
    <scope>NUCLEOTIDE SEQUENCE</scope>
    <source>
        <strain evidence="2">G3</strain>
    </source>
</reference>
<feature type="transmembrane region" description="Helical" evidence="1">
    <location>
        <begin position="138"/>
        <end position="160"/>
    </location>
</feature>
<dbReference type="VEuPathDB" id="TrichDB:TVAGG3_0428750"/>
<organism evidence="2 3">
    <name type="scientific">Trichomonas vaginalis (strain ATCC PRA-98 / G3)</name>
    <dbReference type="NCBI Taxonomy" id="412133"/>
    <lineage>
        <taxon>Eukaryota</taxon>
        <taxon>Metamonada</taxon>
        <taxon>Parabasalia</taxon>
        <taxon>Trichomonadida</taxon>
        <taxon>Trichomonadidae</taxon>
        <taxon>Trichomonas</taxon>
    </lineage>
</organism>
<dbReference type="Proteomes" id="UP000001542">
    <property type="component" value="Unassembled WGS sequence"/>
</dbReference>
<name>A2DWH2_TRIV3</name>
<dbReference type="AlphaFoldDB" id="A2DWH2"/>
<evidence type="ECO:0000313" key="2">
    <source>
        <dbReference type="EMBL" id="EAY15312.1"/>
    </source>
</evidence>
<protein>
    <submittedName>
        <fullName evidence="2">Uncharacterized protein</fullName>
    </submittedName>
</protein>